<evidence type="ECO:0000313" key="7">
    <source>
        <dbReference type="Proteomes" id="UP000260812"/>
    </source>
</evidence>
<dbReference type="SUPFAM" id="SSF53822">
    <property type="entry name" value="Periplasmic binding protein-like I"/>
    <property type="match status" value="1"/>
</dbReference>
<dbReference type="PROSITE" id="PS50949">
    <property type="entry name" value="HTH_GNTR"/>
    <property type="match status" value="1"/>
</dbReference>
<dbReference type="PANTHER" id="PTHR30146:SF148">
    <property type="entry name" value="HTH-TYPE TRANSCRIPTIONAL REPRESSOR PURR-RELATED"/>
    <property type="match status" value="1"/>
</dbReference>
<protein>
    <submittedName>
        <fullName evidence="6">GntR family transcriptional regulator</fullName>
    </submittedName>
</protein>
<dbReference type="Pfam" id="PF00392">
    <property type="entry name" value="GntR"/>
    <property type="match status" value="1"/>
</dbReference>
<evidence type="ECO:0000256" key="2">
    <source>
        <dbReference type="ARBA" id="ARBA00023015"/>
    </source>
</evidence>
<keyword evidence="7" id="KW-1185">Reference proteome</keyword>
<sequence length="358" mass="40979">MRCCKIMNQENKEIADILRREVKQLQSDRLIKLESERKLERRLMVGRQRIREVINQLVSEGLLIKYEGKGTYVTPIVKNKYINLICSPSIKLNDPFYNRMLMELTGYSAKNSVNMIPLTLETLENGDMISPVLMIGKFEEENLQKIKKIYPHIISFENYPNHDDFAQIYFDHFKIGMNAAKVLSGYGHKKVIHITGPGTYASALYRKNGFIRGARKNGIENVILESKMNFRGGYDLAERVANLVMFHKYTAIFAANDWMAIGLIQALRTKGIEVPDQVSVLSVDNIPLAGQFAPALTTYSLDANMMIAECFSLMDAVDNRMESNDVEEQKFHKRIILQPVLITRDTLKKREEQPHPGS</sequence>
<dbReference type="InterPro" id="IPR036388">
    <property type="entry name" value="WH-like_DNA-bd_sf"/>
</dbReference>
<dbReference type="SUPFAM" id="SSF46785">
    <property type="entry name" value="Winged helix' DNA-binding domain"/>
    <property type="match status" value="1"/>
</dbReference>
<dbReference type="Pfam" id="PF13377">
    <property type="entry name" value="Peripla_BP_3"/>
    <property type="match status" value="1"/>
</dbReference>
<evidence type="ECO:0000256" key="1">
    <source>
        <dbReference type="ARBA" id="ARBA00022491"/>
    </source>
</evidence>
<organism evidence="6 7">
    <name type="scientific">Eisenbergiella massiliensis</name>
    <dbReference type="NCBI Taxonomy" id="1720294"/>
    <lineage>
        <taxon>Bacteria</taxon>
        <taxon>Bacillati</taxon>
        <taxon>Bacillota</taxon>
        <taxon>Clostridia</taxon>
        <taxon>Lachnospirales</taxon>
        <taxon>Lachnospiraceae</taxon>
        <taxon>Eisenbergiella</taxon>
    </lineage>
</organism>
<name>A0A3E3I2G4_9FIRM</name>
<keyword evidence="4" id="KW-0804">Transcription</keyword>
<evidence type="ECO:0000313" key="6">
    <source>
        <dbReference type="EMBL" id="RGE58840.1"/>
    </source>
</evidence>
<dbReference type="CDD" id="cd06267">
    <property type="entry name" value="PBP1_LacI_sugar_binding-like"/>
    <property type="match status" value="1"/>
</dbReference>
<feature type="domain" description="HTH gntR-type" evidence="5">
    <location>
        <begin position="8"/>
        <end position="76"/>
    </location>
</feature>
<comment type="caution">
    <text evidence="6">The sequence shown here is derived from an EMBL/GenBank/DDBJ whole genome shotgun (WGS) entry which is preliminary data.</text>
</comment>
<evidence type="ECO:0000256" key="4">
    <source>
        <dbReference type="ARBA" id="ARBA00023163"/>
    </source>
</evidence>
<accession>A0A3E3I2G4</accession>
<dbReference type="InterPro" id="IPR036390">
    <property type="entry name" value="WH_DNA-bd_sf"/>
</dbReference>
<dbReference type="InterPro" id="IPR046335">
    <property type="entry name" value="LacI/GalR-like_sensor"/>
</dbReference>
<keyword evidence="3" id="KW-0238">DNA-binding</keyword>
<dbReference type="GO" id="GO:0000976">
    <property type="term" value="F:transcription cis-regulatory region binding"/>
    <property type="evidence" value="ECO:0007669"/>
    <property type="project" value="TreeGrafter"/>
</dbReference>
<evidence type="ECO:0000256" key="3">
    <source>
        <dbReference type="ARBA" id="ARBA00023125"/>
    </source>
</evidence>
<keyword evidence="1" id="KW-0678">Repressor</keyword>
<proteinExistence type="predicted"/>
<dbReference type="Gene3D" id="1.10.10.10">
    <property type="entry name" value="Winged helix-like DNA-binding domain superfamily/Winged helix DNA-binding domain"/>
    <property type="match status" value="1"/>
</dbReference>
<dbReference type="AlphaFoldDB" id="A0A3E3I2G4"/>
<keyword evidence="2" id="KW-0805">Transcription regulation</keyword>
<reference evidence="6 7" key="1">
    <citation type="submission" date="2018-08" db="EMBL/GenBank/DDBJ databases">
        <title>A genome reference for cultivated species of the human gut microbiota.</title>
        <authorList>
            <person name="Zou Y."/>
            <person name="Xue W."/>
            <person name="Luo G."/>
        </authorList>
    </citation>
    <scope>NUCLEOTIDE SEQUENCE [LARGE SCALE GENOMIC DNA]</scope>
    <source>
        <strain evidence="6 7">TF05-5AC</strain>
    </source>
</reference>
<dbReference type="InterPro" id="IPR000524">
    <property type="entry name" value="Tscrpt_reg_HTH_GntR"/>
</dbReference>
<gene>
    <name evidence="6" type="ORF">DXC51_15635</name>
</gene>
<dbReference type="EMBL" id="QVLV01000010">
    <property type="protein sequence ID" value="RGE58840.1"/>
    <property type="molecule type" value="Genomic_DNA"/>
</dbReference>
<dbReference type="Proteomes" id="UP000260812">
    <property type="component" value="Unassembled WGS sequence"/>
</dbReference>
<dbReference type="PANTHER" id="PTHR30146">
    <property type="entry name" value="LACI-RELATED TRANSCRIPTIONAL REPRESSOR"/>
    <property type="match status" value="1"/>
</dbReference>
<evidence type="ECO:0000259" key="5">
    <source>
        <dbReference type="PROSITE" id="PS50949"/>
    </source>
</evidence>
<dbReference type="InterPro" id="IPR028082">
    <property type="entry name" value="Peripla_BP_I"/>
</dbReference>
<dbReference type="GO" id="GO:0003700">
    <property type="term" value="F:DNA-binding transcription factor activity"/>
    <property type="evidence" value="ECO:0007669"/>
    <property type="project" value="InterPro"/>
</dbReference>
<dbReference type="Gene3D" id="3.40.50.2300">
    <property type="match status" value="2"/>
</dbReference>